<accession>A0A1X0RJZ2</accession>
<dbReference type="AlphaFoldDB" id="A0A1X0RJZ2"/>
<reference evidence="1 2" key="1">
    <citation type="journal article" date="2016" name="Proc. Natl. Acad. Sci. U.S.A.">
        <title>Lipid metabolic changes in an early divergent fungus govern the establishment of a mutualistic symbiosis with endobacteria.</title>
        <authorList>
            <person name="Lastovetsky O.A."/>
            <person name="Gaspar M.L."/>
            <person name="Mondo S.J."/>
            <person name="LaButti K.M."/>
            <person name="Sandor L."/>
            <person name="Grigoriev I.V."/>
            <person name="Henry S.A."/>
            <person name="Pawlowska T.E."/>
        </authorList>
    </citation>
    <scope>NUCLEOTIDE SEQUENCE [LARGE SCALE GENOMIC DNA]</scope>
    <source>
        <strain evidence="1 2">ATCC 11559</strain>
    </source>
</reference>
<dbReference type="Proteomes" id="UP000242381">
    <property type="component" value="Unassembled WGS sequence"/>
</dbReference>
<proteinExistence type="predicted"/>
<protein>
    <submittedName>
        <fullName evidence="1">Uncharacterized protein</fullName>
    </submittedName>
</protein>
<evidence type="ECO:0000313" key="1">
    <source>
        <dbReference type="EMBL" id="ORE12357.1"/>
    </source>
</evidence>
<name>A0A1X0RJZ2_RHIZD</name>
<evidence type="ECO:0000313" key="2">
    <source>
        <dbReference type="Proteomes" id="UP000242381"/>
    </source>
</evidence>
<dbReference type="EMBL" id="KV921695">
    <property type="protein sequence ID" value="ORE12357.1"/>
    <property type="molecule type" value="Genomic_DNA"/>
</dbReference>
<organism evidence="1 2">
    <name type="scientific">Rhizopus microsporus</name>
    <dbReference type="NCBI Taxonomy" id="58291"/>
    <lineage>
        <taxon>Eukaryota</taxon>
        <taxon>Fungi</taxon>
        <taxon>Fungi incertae sedis</taxon>
        <taxon>Mucoromycota</taxon>
        <taxon>Mucoromycotina</taxon>
        <taxon>Mucoromycetes</taxon>
        <taxon>Mucorales</taxon>
        <taxon>Mucorineae</taxon>
        <taxon>Rhizopodaceae</taxon>
        <taxon>Rhizopus</taxon>
    </lineage>
</organism>
<gene>
    <name evidence="1" type="ORF">BCV71DRAFT_93118</name>
</gene>
<sequence>MVKKTFVFYSNVDPDSLVYKRRRYDHLHKVNSRKADDLMKQLKLKPGLPPDEVITSSYPLIDSPNDGHAEQAKEDQLLNSGESKVKDLALSIVPAASLELHFGVAKMTINLEKTIAELGVGVSKLAGGLWGGTRTRDAPDITVLAYYLPVLKPLVNFGQPIKYENYEKLSEGQLLITNPSVSFEFWTTSMPIFNAILFCGRVLAGGDLYVGCRVREGFVHGILPPGPMNINRKQAIRHLSNIVDELWVRGGSIKDDPNWQRWSKKFPPLKQCKATAIRDLVRLAKEGAEAALEISDKYTAAVAFGLAQVNLCKIMALGFGSGPRIYTQDEEGFRELKLEASIRESDYTLFYYDERSYFFRLCGVP</sequence>
<dbReference type="VEuPathDB" id="FungiDB:BCV72DRAFT_339304"/>
<feature type="non-terminal residue" evidence="1">
    <location>
        <position position="365"/>
    </location>
</feature>